<accession>A0A7S8IGZ9</accession>
<dbReference type="EMBL" id="CP062983">
    <property type="protein sequence ID" value="QPC84673.1"/>
    <property type="molecule type" value="Genomic_DNA"/>
</dbReference>
<dbReference type="AlphaFoldDB" id="A0A7S8IGZ9"/>
<protein>
    <submittedName>
        <fullName evidence="5">Methyl-accepting chemotaxis protein</fullName>
    </submittedName>
</protein>
<keyword evidence="1 2" id="KW-0807">Transducer</keyword>
<dbReference type="Proteomes" id="UP000594468">
    <property type="component" value="Chromosome"/>
</dbReference>
<feature type="domain" description="Methyl-accepting transducer" evidence="4">
    <location>
        <begin position="145"/>
        <end position="381"/>
    </location>
</feature>
<evidence type="ECO:0000313" key="6">
    <source>
        <dbReference type="Proteomes" id="UP000594468"/>
    </source>
</evidence>
<feature type="transmembrane region" description="Helical" evidence="3">
    <location>
        <begin position="55"/>
        <end position="76"/>
    </location>
</feature>
<feature type="transmembrane region" description="Helical" evidence="3">
    <location>
        <begin position="28"/>
        <end position="49"/>
    </location>
</feature>
<evidence type="ECO:0000256" key="1">
    <source>
        <dbReference type="ARBA" id="ARBA00023224"/>
    </source>
</evidence>
<dbReference type="GO" id="GO:0016020">
    <property type="term" value="C:membrane"/>
    <property type="evidence" value="ECO:0007669"/>
    <property type="project" value="InterPro"/>
</dbReference>
<dbReference type="SUPFAM" id="SSF58104">
    <property type="entry name" value="Methyl-accepting chemotaxis protein (MCP) signaling domain"/>
    <property type="match status" value="1"/>
</dbReference>
<keyword evidence="3" id="KW-0472">Membrane</keyword>
<dbReference type="PANTHER" id="PTHR32089:SF112">
    <property type="entry name" value="LYSOZYME-LIKE PROTEIN-RELATED"/>
    <property type="match status" value="1"/>
</dbReference>
<dbReference type="KEGG" id="pmet:G4Y79_09930"/>
<name>A0A7S8IGZ9_9CHLR</name>
<gene>
    <name evidence="5" type="ORF">G4Y79_09930</name>
</gene>
<dbReference type="InterPro" id="IPR004089">
    <property type="entry name" value="MCPsignal_dom"/>
</dbReference>
<dbReference type="PROSITE" id="PS50111">
    <property type="entry name" value="CHEMOTAXIS_TRANSDUC_2"/>
    <property type="match status" value="1"/>
</dbReference>
<dbReference type="PANTHER" id="PTHR32089">
    <property type="entry name" value="METHYL-ACCEPTING CHEMOTAXIS PROTEIN MCPB"/>
    <property type="match status" value="1"/>
</dbReference>
<dbReference type="RefSeq" id="WP_195172736.1">
    <property type="nucleotide sequence ID" value="NZ_CP062983.1"/>
</dbReference>
<proteinExistence type="predicted"/>
<dbReference type="Pfam" id="PF00015">
    <property type="entry name" value="MCPsignal"/>
    <property type="match status" value="1"/>
</dbReference>
<keyword evidence="3" id="KW-1133">Transmembrane helix</keyword>
<keyword evidence="3" id="KW-0812">Transmembrane</keyword>
<evidence type="ECO:0000256" key="2">
    <source>
        <dbReference type="PROSITE-ProRule" id="PRU00284"/>
    </source>
</evidence>
<evidence type="ECO:0000313" key="5">
    <source>
        <dbReference type="EMBL" id="QPC84673.1"/>
    </source>
</evidence>
<evidence type="ECO:0000259" key="4">
    <source>
        <dbReference type="PROSITE" id="PS50111"/>
    </source>
</evidence>
<dbReference type="SMART" id="SM00283">
    <property type="entry name" value="MA"/>
    <property type="match status" value="1"/>
</dbReference>
<organism evidence="5 6">
    <name type="scientific">Phototrophicus methaneseepsis</name>
    <dbReference type="NCBI Taxonomy" id="2710758"/>
    <lineage>
        <taxon>Bacteria</taxon>
        <taxon>Bacillati</taxon>
        <taxon>Chloroflexota</taxon>
        <taxon>Candidatus Thermofontia</taxon>
        <taxon>Phototrophicales</taxon>
        <taxon>Phototrophicaceae</taxon>
        <taxon>Phototrophicus</taxon>
    </lineage>
</organism>
<keyword evidence="6" id="KW-1185">Reference proteome</keyword>
<evidence type="ECO:0000256" key="3">
    <source>
        <dbReference type="SAM" id="Phobius"/>
    </source>
</evidence>
<dbReference type="Gene3D" id="1.10.287.950">
    <property type="entry name" value="Methyl-accepting chemotaxis protein"/>
    <property type="match status" value="1"/>
</dbReference>
<dbReference type="GO" id="GO:0007165">
    <property type="term" value="P:signal transduction"/>
    <property type="evidence" value="ECO:0007669"/>
    <property type="project" value="UniProtKB-KW"/>
</dbReference>
<reference evidence="5 6" key="1">
    <citation type="submission" date="2020-02" db="EMBL/GenBank/DDBJ databases">
        <authorList>
            <person name="Zheng R.K."/>
            <person name="Sun C.M."/>
        </authorList>
    </citation>
    <scope>NUCLEOTIDE SEQUENCE [LARGE SCALE GENOMIC DNA]</scope>
    <source>
        <strain evidence="6">rifampicinis</strain>
    </source>
</reference>
<sequence>MSDVDMTLNQAYPTRQAPTSLSRLNNRVVIYTMIAALIPSAIMSLILLASGFTDAWVVAAPLISLVFGLIVGLLVYRYSYERIDETVRAYADVLDKVAEGDLHQRLTPPQIDASYPEGAMLHHLASTVNRTLDTIQTIVRDFDAAMQRLEADTQAILEATSRQITMANEQDAVVTETTATVNEVRATVTETAERAQSVAETAQHSVDISREGLDAVRETIDGMEMIRRRVEDIADNILVLSEHTQQIGEIIAAVNNLADQSRMLALNASVEAARAGEEGKGFAVVAMEVRNLADQNRDATVQVREILGEIQRSTNSAVMVTEEGSKGVDSGQQQANRAGGSINELARAIEEAATAAMQIAASTRQQTIGMDQLTGAMATIKRATTETVSSTMQVEASVQRLRDAARRVNEVLGGLQFKHTDNQGD</sequence>